<evidence type="ECO:0000256" key="10">
    <source>
        <dbReference type="RuleBase" id="RU365097"/>
    </source>
</evidence>
<dbReference type="InterPro" id="IPR011867">
    <property type="entry name" value="ModB_ABC"/>
</dbReference>
<dbReference type="InterPro" id="IPR000515">
    <property type="entry name" value="MetI-like"/>
</dbReference>
<comment type="similarity">
    <text evidence="2 10">Belongs to the binding-protein-dependent transport system permease family. CysTW subfamily.</text>
</comment>
<dbReference type="RefSeq" id="WP_190924341.1">
    <property type="nucleotide sequence ID" value="NZ_JACXJA010000003.1"/>
</dbReference>
<evidence type="ECO:0000256" key="5">
    <source>
        <dbReference type="ARBA" id="ARBA00022505"/>
    </source>
</evidence>
<organism evidence="12 13">
    <name type="scientific">Paenibacillus oceani</name>
    <dbReference type="NCBI Taxonomy" id="2772510"/>
    <lineage>
        <taxon>Bacteria</taxon>
        <taxon>Bacillati</taxon>
        <taxon>Bacillota</taxon>
        <taxon>Bacilli</taxon>
        <taxon>Bacillales</taxon>
        <taxon>Paenibacillaceae</taxon>
        <taxon>Paenibacillus</taxon>
    </lineage>
</organism>
<dbReference type="PROSITE" id="PS50928">
    <property type="entry name" value="ABC_TM1"/>
    <property type="match status" value="1"/>
</dbReference>
<comment type="subcellular location">
    <subcellularLocation>
        <location evidence="1 9">Cell membrane</location>
        <topology evidence="1 9">Multi-pass membrane protein</topology>
    </subcellularLocation>
</comment>
<keyword evidence="6 9" id="KW-0812">Transmembrane</keyword>
<keyword evidence="5 10" id="KW-0500">Molybdenum</keyword>
<dbReference type="AlphaFoldDB" id="A0A927GY59"/>
<evidence type="ECO:0000256" key="7">
    <source>
        <dbReference type="ARBA" id="ARBA00022989"/>
    </source>
</evidence>
<evidence type="ECO:0000256" key="6">
    <source>
        <dbReference type="ARBA" id="ARBA00022692"/>
    </source>
</evidence>
<evidence type="ECO:0000259" key="11">
    <source>
        <dbReference type="PROSITE" id="PS50928"/>
    </source>
</evidence>
<evidence type="ECO:0000256" key="1">
    <source>
        <dbReference type="ARBA" id="ARBA00004651"/>
    </source>
</evidence>
<dbReference type="Gene3D" id="1.10.3720.10">
    <property type="entry name" value="MetI-like"/>
    <property type="match status" value="1"/>
</dbReference>
<keyword evidence="3 9" id="KW-0813">Transport</keyword>
<evidence type="ECO:0000256" key="3">
    <source>
        <dbReference type="ARBA" id="ARBA00022448"/>
    </source>
</evidence>
<evidence type="ECO:0000256" key="9">
    <source>
        <dbReference type="RuleBase" id="RU363032"/>
    </source>
</evidence>
<evidence type="ECO:0000256" key="8">
    <source>
        <dbReference type="ARBA" id="ARBA00023136"/>
    </source>
</evidence>
<dbReference type="InterPro" id="IPR035906">
    <property type="entry name" value="MetI-like_sf"/>
</dbReference>
<accession>A0A927GY59</accession>
<dbReference type="GO" id="GO:0005886">
    <property type="term" value="C:plasma membrane"/>
    <property type="evidence" value="ECO:0007669"/>
    <property type="project" value="UniProtKB-SubCell"/>
</dbReference>
<name>A0A927GY59_9BACL</name>
<evidence type="ECO:0000256" key="2">
    <source>
        <dbReference type="ARBA" id="ARBA00007069"/>
    </source>
</evidence>
<keyword evidence="4 10" id="KW-1003">Cell membrane</keyword>
<dbReference type="Proteomes" id="UP000639396">
    <property type="component" value="Unassembled WGS sequence"/>
</dbReference>
<feature type="transmembrane region" description="Helical" evidence="9">
    <location>
        <begin position="47"/>
        <end position="72"/>
    </location>
</feature>
<keyword evidence="7 9" id="KW-1133">Transmembrane helix</keyword>
<feature type="transmembrane region" description="Helical" evidence="9">
    <location>
        <begin position="199"/>
        <end position="219"/>
    </location>
</feature>
<dbReference type="EMBL" id="JACXJA010000003">
    <property type="protein sequence ID" value="MBD2860853.1"/>
    <property type="molecule type" value="Genomic_DNA"/>
</dbReference>
<dbReference type="InterPro" id="IPR049783">
    <property type="entry name" value="ABC_perm_TupB-like"/>
</dbReference>
<dbReference type="SUPFAM" id="SSF161098">
    <property type="entry name" value="MetI-like"/>
    <property type="match status" value="1"/>
</dbReference>
<feature type="transmembrane region" description="Helical" evidence="9">
    <location>
        <begin position="150"/>
        <end position="173"/>
    </location>
</feature>
<dbReference type="Pfam" id="PF00528">
    <property type="entry name" value="BPD_transp_1"/>
    <property type="match status" value="1"/>
</dbReference>
<evidence type="ECO:0000313" key="12">
    <source>
        <dbReference type="EMBL" id="MBD2860853.1"/>
    </source>
</evidence>
<protein>
    <recommendedName>
        <fullName evidence="10">Molybdenum transport system permease</fullName>
    </recommendedName>
</protein>
<dbReference type="CDD" id="cd06261">
    <property type="entry name" value="TM_PBP2"/>
    <property type="match status" value="1"/>
</dbReference>
<feature type="transmembrane region" description="Helical" evidence="9">
    <location>
        <begin position="92"/>
        <end position="110"/>
    </location>
</feature>
<proteinExistence type="inferred from homology"/>
<evidence type="ECO:0000313" key="13">
    <source>
        <dbReference type="Proteomes" id="UP000639396"/>
    </source>
</evidence>
<keyword evidence="13" id="KW-1185">Reference proteome</keyword>
<reference evidence="12" key="1">
    <citation type="submission" date="2020-09" db="EMBL/GenBank/DDBJ databases">
        <title>A novel bacterium of genus Paenibacillus, isolated from South China Sea.</title>
        <authorList>
            <person name="Huang H."/>
            <person name="Mo K."/>
            <person name="Hu Y."/>
        </authorList>
    </citation>
    <scope>NUCLEOTIDE SEQUENCE</scope>
    <source>
        <strain evidence="12">IB182363</strain>
    </source>
</reference>
<comment type="function">
    <text evidence="10">Part of the binding-protein-dependent transport system for molybdenum; probably responsible for the translocation of the substrate across the membrane.</text>
</comment>
<dbReference type="NCBIfam" id="NF038017">
    <property type="entry name" value="ABC_perm1"/>
    <property type="match status" value="1"/>
</dbReference>
<feature type="transmembrane region" description="Helical" evidence="9">
    <location>
        <begin position="12"/>
        <end position="35"/>
    </location>
</feature>
<keyword evidence="8 9" id="KW-0472">Membrane</keyword>
<sequence length="223" mass="24167">MSGLSQEQFLAPIVLSLQVSLLSSVFVFFTAVAVAKGMSRARFPGKTVVETLLLLPLVLPPTVVGFVLLLGLGRRSWLGRMAEWLFDQTIVFTWQAAVIAACVVAFPLVYQTMKTGFASVDPDLEDAARSMGGGEWQVFRYITLPLARRALVTAFVLGFARGLGEFGATLMIAGNIPGRTQTVPTAIYVAVESGNMTLAWLWTGSIIVISYALLLFVSWKKDG</sequence>
<dbReference type="PANTHER" id="PTHR30183">
    <property type="entry name" value="MOLYBDENUM TRANSPORT SYSTEM PERMEASE PROTEIN MODB"/>
    <property type="match status" value="1"/>
</dbReference>
<dbReference type="NCBIfam" id="TIGR02141">
    <property type="entry name" value="modB_ABC"/>
    <property type="match status" value="1"/>
</dbReference>
<evidence type="ECO:0000256" key="4">
    <source>
        <dbReference type="ARBA" id="ARBA00022475"/>
    </source>
</evidence>
<comment type="caution">
    <text evidence="12">The sequence shown here is derived from an EMBL/GenBank/DDBJ whole genome shotgun (WGS) entry which is preliminary data.</text>
</comment>
<gene>
    <name evidence="12" type="primary">modB</name>
    <name evidence="12" type="ORF">IDH45_02490</name>
</gene>
<dbReference type="PANTHER" id="PTHR30183:SF3">
    <property type="entry name" value="MOLYBDENUM TRANSPORT SYSTEM PERMEASE PROTEIN MODB"/>
    <property type="match status" value="1"/>
</dbReference>
<dbReference type="GO" id="GO:0015098">
    <property type="term" value="F:molybdate ion transmembrane transporter activity"/>
    <property type="evidence" value="ECO:0007669"/>
    <property type="project" value="UniProtKB-UniRule"/>
</dbReference>
<feature type="domain" description="ABC transmembrane type-1" evidence="11">
    <location>
        <begin position="13"/>
        <end position="219"/>
    </location>
</feature>